<sequence>MTSTFVFYLILFEVLLVKSTTDYSWRDYDGDIPEDAVVGGYDNIDTPIYIGRRYTKRQGFIVTEIYPGQMNIFNNTVGENDFEILCNPRDHFYWLPANRTQMKHLYLEKKPLVIVGNDYRGEKDVVGRIKCDFGFCIGKIRGNGTFRFYGEDRDGRELTADSFEVLVNEKKEPNGSENYHWRDYAGVIPEDAIVGGHDNHDKPIYIGQSYIKDRGFVVIEINPGRTLYAHSYNARVVKDYIKILCGPRDHFYWFPTNHTQLMKHLYIEEKLLVFGGEEDIGENFVGRIKCDFGFCIGKILRTECFREKSGFYGVDRDGHELTADSFDVLVNIKKEPNGSESSLILTFPHSVGFVLCVLFSFIF</sequence>
<organism evidence="2 3">
    <name type="scientific">Zophobas morio</name>
    <dbReference type="NCBI Taxonomy" id="2755281"/>
    <lineage>
        <taxon>Eukaryota</taxon>
        <taxon>Metazoa</taxon>
        <taxon>Ecdysozoa</taxon>
        <taxon>Arthropoda</taxon>
        <taxon>Hexapoda</taxon>
        <taxon>Insecta</taxon>
        <taxon>Pterygota</taxon>
        <taxon>Neoptera</taxon>
        <taxon>Endopterygota</taxon>
        <taxon>Coleoptera</taxon>
        <taxon>Polyphaga</taxon>
        <taxon>Cucujiformia</taxon>
        <taxon>Tenebrionidae</taxon>
        <taxon>Zophobas</taxon>
    </lineage>
</organism>
<comment type="caution">
    <text evidence="2">The sequence shown here is derived from an EMBL/GenBank/DDBJ whole genome shotgun (WGS) entry which is preliminary data.</text>
</comment>
<dbReference type="SMART" id="SM00696">
    <property type="entry name" value="DM9"/>
    <property type="match status" value="1"/>
</dbReference>
<dbReference type="AlphaFoldDB" id="A0AA38M9C5"/>
<protein>
    <submittedName>
        <fullName evidence="2">Uncharacterized protein</fullName>
    </submittedName>
</protein>
<dbReference type="InterPro" id="IPR006616">
    <property type="entry name" value="DM9_repeat"/>
</dbReference>
<proteinExistence type="predicted"/>
<keyword evidence="3" id="KW-1185">Reference proteome</keyword>
<reference evidence="2" key="1">
    <citation type="journal article" date="2023" name="G3 (Bethesda)">
        <title>Whole genome assemblies of Zophobas morio and Tenebrio molitor.</title>
        <authorList>
            <person name="Kaur S."/>
            <person name="Stinson S.A."/>
            <person name="diCenzo G.C."/>
        </authorList>
    </citation>
    <scope>NUCLEOTIDE SEQUENCE</scope>
    <source>
        <strain evidence="2">QUZm001</strain>
    </source>
</reference>
<evidence type="ECO:0000313" key="2">
    <source>
        <dbReference type="EMBL" id="KAJ3647991.1"/>
    </source>
</evidence>
<gene>
    <name evidence="2" type="ORF">Zmor_019831</name>
</gene>
<dbReference type="EMBL" id="JALNTZ010000006">
    <property type="protein sequence ID" value="KAJ3647991.1"/>
    <property type="molecule type" value="Genomic_DNA"/>
</dbReference>
<dbReference type="PANTHER" id="PTHR31649:SF10">
    <property type="entry name" value="IP19903P-RELATED"/>
    <property type="match status" value="1"/>
</dbReference>
<name>A0AA38M9C5_9CUCU</name>
<feature type="chain" id="PRO_5041352236" evidence="1">
    <location>
        <begin position="20"/>
        <end position="363"/>
    </location>
</feature>
<accession>A0AA38M9C5</accession>
<keyword evidence="1" id="KW-0732">Signal</keyword>
<dbReference type="Proteomes" id="UP001168821">
    <property type="component" value="Unassembled WGS sequence"/>
</dbReference>
<dbReference type="Pfam" id="PF11901">
    <property type="entry name" value="DM9"/>
    <property type="match status" value="2"/>
</dbReference>
<evidence type="ECO:0000256" key="1">
    <source>
        <dbReference type="SAM" id="SignalP"/>
    </source>
</evidence>
<feature type="signal peptide" evidence="1">
    <location>
        <begin position="1"/>
        <end position="19"/>
    </location>
</feature>
<evidence type="ECO:0000313" key="3">
    <source>
        <dbReference type="Proteomes" id="UP001168821"/>
    </source>
</evidence>
<dbReference type="PANTHER" id="PTHR31649">
    <property type="entry name" value="AGAP009604-PA"/>
    <property type="match status" value="1"/>
</dbReference>